<protein>
    <submittedName>
        <fullName evidence="5">Chloride channel CLIC-like protein 1</fullName>
    </submittedName>
</protein>
<evidence type="ECO:0000313" key="4">
    <source>
        <dbReference type="Proteomes" id="UP000268014"/>
    </source>
</evidence>
<accession>A0A0N4W0H1</accession>
<proteinExistence type="predicted"/>
<sequence length="263" mass="29914">MLSLLSLIIASGTQWEPTSYPDPRTNASQCNTVEDSTLCDPDRILTDTWRQTINDNIMKQTARLQNVDVQYTAEASGNCCGNNVTDVRIFVILARRINTTSNQNITSKDLTTFGHGLREAYGLDAQPCKNYILILGVELAKELYVWTGSDLAFPKERMDTSLSQYKNMFLERNYMEGLNKIVEEIGNILVDPFKVSAFYSLGVSLLLFHFSVPPWIYVIMITSTTVAVVSLLILFAVLWKKYEIRDILRDIYPNNNQEKPTYL</sequence>
<dbReference type="WBParaSite" id="HPLM_0000305601-mRNA-1">
    <property type="protein sequence ID" value="HPLM_0000305601-mRNA-1"/>
    <property type="gene ID" value="HPLM_0000305601"/>
</dbReference>
<dbReference type="InterPro" id="IPR033438">
    <property type="entry name" value="MOLO1"/>
</dbReference>
<feature type="transmembrane region" description="Helical" evidence="1">
    <location>
        <begin position="215"/>
        <end position="239"/>
    </location>
</feature>
<dbReference type="Gene3D" id="3.10.310.50">
    <property type="match status" value="1"/>
</dbReference>
<keyword evidence="1" id="KW-0812">Transmembrane</keyword>
<dbReference type="OMA" id="PCKNYIL"/>
<feature type="signal peptide" evidence="2">
    <location>
        <begin position="1"/>
        <end position="15"/>
    </location>
</feature>
<evidence type="ECO:0000256" key="1">
    <source>
        <dbReference type="SAM" id="Phobius"/>
    </source>
</evidence>
<dbReference type="AlphaFoldDB" id="A0A0N4W0H1"/>
<feature type="chain" id="PRO_5043123352" evidence="2">
    <location>
        <begin position="16"/>
        <end position="263"/>
    </location>
</feature>
<dbReference type="GO" id="GO:0005892">
    <property type="term" value="C:acetylcholine-gated channel complex"/>
    <property type="evidence" value="ECO:0007669"/>
    <property type="project" value="InterPro"/>
</dbReference>
<organism evidence="5">
    <name type="scientific">Haemonchus placei</name>
    <name type="common">Barber's pole worm</name>
    <dbReference type="NCBI Taxonomy" id="6290"/>
    <lineage>
        <taxon>Eukaryota</taxon>
        <taxon>Metazoa</taxon>
        <taxon>Ecdysozoa</taxon>
        <taxon>Nematoda</taxon>
        <taxon>Chromadorea</taxon>
        <taxon>Rhabditida</taxon>
        <taxon>Rhabditina</taxon>
        <taxon>Rhabditomorpha</taxon>
        <taxon>Strongyloidea</taxon>
        <taxon>Trichostrongylidae</taxon>
        <taxon>Haemonchus</taxon>
    </lineage>
</organism>
<dbReference type="STRING" id="6290.A0A0N4W0H1"/>
<keyword evidence="1" id="KW-0472">Membrane</keyword>
<keyword evidence="1" id="KW-1133">Transmembrane helix</keyword>
<dbReference type="EMBL" id="UZAF01016094">
    <property type="protein sequence ID" value="VDO20014.1"/>
    <property type="molecule type" value="Genomic_DNA"/>
</dbReference>
<evidence type="ECO:0000313" key="3">
    <source>
        <dbReference type="EMBL" id="VDO20014.1"/>
    </source>
</evidence>
<dbReference type="PANTHER" id="PTHR33748">
    <property type="entry name" value="PROTEIN CBG04600"/>
    <property type="match status" value="1"/>
</dbReference>
<evidence type="ECO:0000256" key="2">
    <source>
        <dbReference type="SAM" id="SignalP"/>
    </source>
</evidence>
<keyword evidence="4" id="KW-1185">Reference proteome</keyword>
<dbReference type="PANTHER" id="PTHR33748:SF2">
    <property type="entry name" value="CONSERVED PLASMA MEMBRANE PROTEIN"/>
    <property type="match status" value="1"/>
</dbReference>
<reference evidence="3 4" key="2">
    <citation type="submission" date="2018-11" db="EMBL/GenBank/DDBJ databases">
        <authorList>
            <consortium name="Pathogen Informatics"/>
        </authorList>
    </citation>
    <scope>NUCLEOTIDE SEQUENCE [LARGE SCALE GENOMIC DNA]</scope>
    <source>
        <strain evidence="3 4">MHpl1</strain>
    </source>
</reference>
<dbReference type="Proteomes" id="UP000268014">
    <property type="component" value="Unassembled WGS sequence"/>
</dbReference>
<reference evidence="5" key="1">
    <citation type="submission" date="2017-02" db="UniProtKB">
        <authorList>
            <consortium name="WormBaseParasite"/>
        </authorList>
    </citation>
    <scope>IDENTIFICATION</scope>
</reference>
<dbReference type="OrthoDB" id="5804001at2759"/>
<gene>
    <name evidence="3" type="ORF">HPLM_LOCUS3048</name>
</gene>
<name>A0A0N4W0H1_HAEPC</name>
<keyword evidence="2" id="KW-0732">Signal</keyword>
<dbReference type="Pfam" id="PF17175">
    <property type="entry name" value="MOLO1"/>
    <property type="match status" value="1"/>
</dbReference>
<evidence type="ECO:0000313" key="5">
    <source>
        <dbReference type="WBParaSite" id="HPLM_0000305601-mRNA-1"/>
    </source>
</evidence>